<feature type="domain" description="DNA methylase adenine-specific" evidence="8">
    <location>
        <begin position="155"/>
        <end position="418"/>
    </location>
</feature>
<dbReference type="Gene3D" id="3.40.50.150">
    <property type="entry name" value="Vaccinia Virus protein VP39"/>
    <property type="match status" value="1"/>
</dbReference>
<dbReference type="InterPro" id="IPR022749">
    <property type="entry name" value="D12N6_MeTrfase_N"/>
</dbReference>
<evidence type="ECO:0000313" key="11">
    <source>
        <dbReference type="Proteomes" id="UP000663720"/>
    </source>
</evidence>
<dbReference type="InterPro" id="IPR003356">
    <property type="entry name" value="DNA_methylase_A-5"/>
</dbReference>
<dbReference type="PANTHER" id="PTHR42933:SF3">
    <property type="entry name" value="TYPE I RESTRICTION ENZYME MJAVIII METHYLASE SUBUNIT"/>
    <property type="match status" value="1"/>
</dbReference>
<comment type="catalytic activity">
    <reaction evidence="7">
        <text>a 2'-deoxyadenosine in DNA + S-adenosyl-L-methionine = an N(6)-methyl-2'-deoxyadenosine in DNA + S-adenosyl-L-homocysteine + H(+)</text>
        <dbReference type="Rhea" id="RHEA:15197"/>
        <dbReference type="Rhea" id="RHEA-COMP:12418"/>
        <dbReference type="Rhea" id="RHEA-COMP:12419"/>
        <dbReference type="ChEBI" id="CHEBI:15378"/>
        <dbReference type="ChEBI" id="CHEBI:57856"/>
        <dbReference type="ChEBI" id="CHEBI:59789"/>
        <dbReference type="ChEBI" id="CHEBI:90615"/>
        <dbReference type="ChEBI" id="CHEBI:90616"/>
        <dbReference type="EC" id="2.1.1.72"/>
    </reaction>
</comment>
<dbReference type="SUPFAM" id="SSF53335">
    <property type="entry name" value="S-adenosyl-L-methionine-dependent methyltransferases"/>
    <property type="match status" value="1"/>
</dbReference>
<gene>
    <name evidence="10" type="ORF">dnl_46420</name>
</gene>
<dbReference type="GO" id="GO:0032259">
    <property type="term" value="P:methylation"/>
    <property type="evidence" value="ECO:0007669"/>
    <property type="project" value="UniProtKB-KW"/>
</dbReference>
<dbReference type="Proteomes" id="UP000663720">
    <property type="component" value="Chromosome"/>
</dbReference>
<dbReference type="PRINTS" id="PR00507">
    <property type="entry name" value="N12N6MTFRASE"/>
</dbReference>
<keyword evidence="3 10" id="KW-0489">Methyltransferase</keyword>
<evidence type="ECO:0000256" key="5">
    <source>
        <dbReference type="ARBA" id="ARBA00022691"/>
    </source>
</evidence>
<dbReference type="InterPro" id="IPR002052">
    <property type="entry name" value="DNA_methylase_N6_adenine_CS"/>
</dbReference>
<dbReference type="GO" id="GO:0003677">
    <property type="term" value="F:DNA binding"/>
    <property type="evidence" value="ECO:0007669"/>
    <property type="project" value="InterPro"/>
</dbReference>
<dbReference type="RefSeq" id="WP_207688215.1">
    <property type="nucleotide sequence ID" value="NZ_CP061799.1"/>
</dbReference>
<evidence type="ECO:0000256" key="2">
    <source>
        <dbReference type="ARBA" id="ARBA00011900"/>
    </source>
</evidence>
<protein>
    <recommendedName>
        <fullName evidence="2">site-specific DNA-methyltransferase (adenine-specific)</fullName>
        <ecNumber evidence="2">2.1.1.72</ecNumber>
    </recommendedName>
</protein>
<dbReference type="InterPro" id="IPR051537">
    <property type="entry name" value="DNA_Adenine_Mtase"/>
</dbReference>
<dbReference type="KEGG" id="dli:dnl_46420"/>
<dbReference type="PROSITE" id="PS00092">
    <property type="entry name" value="N6_MTASE"/>
    <property type="match status" value="1"/>
</dbReference>
<comment type="similarity">
    <text evidence="1">Belongs to the N(4)/N(6)-methyltransferase family.</text>
</comment>
<dbReference type="REBASE" id="468790">
    <property type="entry name" value="M.Dli5ac10ORF46420P"/>
</dbReference>
<dbReference type="Pfam" id="PF12161">
    <property type="entry name" value="HsdM_N"/>
    <property type="match status" value="1"/>
</dbReference>
<reference evidence="10" key="1">
    <citation type="journal article" date="2021" name="Microb. Physiol.">
        <title>Proteogenomic Insights into the Physiology of Marine, Sulfate-Reducing, Filamentous Desulfonema limicola and Desulfonema magnum.</title>
        <authorList>
            <person name="Schnaars V."/>
            <person name="Wohlbrand L."/>
            <person name="Scheve S."/>
            <person name="Hinrichs C."/>
            <person name="Reinhardt R."/>
            <person name="Rabus R."/>
        </authorList>
    </citation>
    <scope>NUCLEOTIDE SEQUENCE</scope>
    <source>
        <strain evidence="10">5ac10</strain>
    </source>
</reference>
<name>A0A975BBM2_9BACT</name>
<keyword evidence="11" id="KW-1185">Reference proteome</keyword>
<dbReference type="PANTHER" id="PTHR42933">
    <property type="entry name" value="SLR6095 PROTEIN"/>
    <property type="match status" value="1"/>
</dbReference>
<dbReference type="EC" id="2.1.1.72" evidence="2"/>
<dbReference type="Pfam" id="PF02384">
    <property type="entry name" value="N6_Mtase"/>
    <property type="match status" value="1"/>
</dbReference>
<keyword evidence="5" id="KW-0949">S-adenosyl-L-methionine</keyword>
<dbReference type="InterPro" id="IPR029063">
    <property type="entry name" value="SAM-dependent_MTases_sf"/>
</dbReference>
<feature type="domain" description="N6 adenine-specific DNA methyltransferase N-terminal" evidence="9">
    <location>
        <begin position="9"/>
        <end position="142"/>
    </location>
</feature>
<evidence type="ECO:0000256" key="4">
    <source>
        <dbReference type="ARBA" id="ARBA00022679"/>
    </source>
</evidence>
<organism evidence="10 11">
    <name type="scientific">Desulfonema limicola</name>
    <dbReference type="NCBI Taxonomy" id="45656"/>
    <lineage>
        <taxon>Bacteria</taxon>
        <taxon>Pseudomonadati</taxon>
        <taxon>Thermodesulfobacteriota</taxon>
        <taxon>Desulfobacteria</taxon>
        <taxon>Desulfobacterales</taxon>
        <taxon>Desulfococcaceae</taxon>
        <taxon>Desulfonema</taxon>
    </lineage>
</organism>
<proteinExistence type="inferred from homology"/>
<keyword evidence="6" id="KW-0680">Restriction system</keyword>
<accession>A0A975BBM2</accession>
<evidence type="ECO:0000256" key="3">
    <source>
        <dbReference type="ARBA" id="ARBA00022603"/>
    </source>
</evidence>
<evidence type="ECO:0000256" key="7">
    <source>
        <dbReference type="ARBA" id="ARBA00047942"/>
    </source>
</evidence>
<dbReference type="EMBL" id="CP061799">
    <property type="protein sequence ID" value="QTA82269.1"/>
    <property type="molecule type" value="Genomic_DNA"/>
</dbReference>
<dbReference type="AlphaFoldDB" id="A0A975BBM2"/>
<keyword evidence="4" id="KW-0808">Transferase</keyword>
<evidence type="ECO:0000256" key="1">
    <source>
        <dbReference type="ARBA" id="ARBA00006594"/>
    </source>
</evidence>
<dbReference type="GO" id="GO:0009007">
    <property type="term" value="F:site-specific DNA-methyltransferase (adenine-specific) activity"/>
    <property type="evidence" value="ECO:0007669"/>
    <property type="project" value="UniProtKB-EC"/>
</dbReference>
<dbReference type="CDD" id="cd02440">
    <property type="entry name" value="AdoMet_MTases"/>
    <property type="match status" value="1"/>
</dbReference>
<sequence>MTSFTDKANLIWDIADLLRGDYKQSDYGKIILPMTVLRRLDCVLQPTKSKVLEYLPKVEKLSDSAKDLTLNKRAGFNFHNRSLFDFAKLTADPNNIAANLRNFINGFSAGAREIIEYFDFDKQIERMDDPKADILFQVVKRFAAIDLSGMDSMEMGYVFEDLIRRFAEQSNETAGEHFTPREVIKLMVNVLFNADNKSLTKAGIVKTLYDPACGTGGMLSVGEIHLKEFNPRSRLEVFGQEINPESYAICKSDMLIKGQNPANIKFGNTFTVDGLAGEKFDYMLSNPPFGVDWKKASKIIKDENKKLGYAGRFGAGLPRINDGSLLFLQHMISKMKPDSSRIGIVFNGSPLFTGQAGGGESDIRLWIVQNDWLEAIIALPDQLFYNTGISTYIWILNNNKARERKGKIQLINAAGTKDEQLVAAGKLGFNRFWEKMIRSLGNKRKKIIENGEDRGIGFITKLYGDFSENEFVKIFPNEFFCYHRVVVEQPLIMDNGELIMDNKGRVKPDPKLRDYENIPFLKKDKNGKLVPQAIDEYFNREVKPHLPDSWIDETKTKTGCEINFTKYFYEFKPLRSLAEIRADILKLEQNTLLMENGEWRMGNF</sequence>
<evidence type="ECO:0000256" key="6">
    <source>
        <dbReference type="ARBA" id="ARBA00022747"/>
    </source>
</evidence>
<dbReference type="GO" id="GO:0008170">
    <property type="term" value="F:N-methyltransferase activity"/>
    <property type="evidence" value="ECO:0007669"/>
    <property type="project" value="InterPro"/>
</dbReference>
<evidence type="ECO:0000313" key="10">
    <source>
        <dbReference type="EMBL" id="QTA82269.1"/>
    </source>
</evidence>
<evidence type="ECO:0000259" key="8">
    <source>
        <dbReference type="Pfam" id="PF02384"/>
    </source>
</evidence>
<dbReference type="GO" id="GO:0009307">
    <property type="term" value="P:DNA restriction-modification system"/>
    <property type="evidence" value="ECO:0007669"/>
    <property type="project" value="UniProtKB-KW"/>
</dbReference>
<evidence type="ECO:0000259" key="9">
    <source>
        <dbReference type="Pfam" id="PF12161"/>
    </source>
</evidence>